<organism evidence="5 6">
    <name type="scientific">Beauveria bassiana D1-5</name>
    <dbReference type="NCBI Taxonomy" id="1245745"/>
    <lineage>
        <taxon>Eukaryota</taxon>
        <taxon>Fungi</taxon>
        <taxon>Dikarya</taxon>
        <taxon>Ascomycota</taxon>
        <taxon>Pezizomycotina</taxon>
        <taxon>Sordariomycetes</taxon>
        <taxon>Hypocreomycetidae</taxon>
        <taxon>Hypocreales</taxon>
        <taxon>Cordycipitaceae</taxon>
        <taxon>Beauveria</taxon>
    </lineage>
</organism>
<dbReference type="Proteomes" id="UP000030106">
    <property type="component" value="Unassembled WGS sequence"/>
</dbReference>
<evidence type="ECO:0000313" key="5">
    <source>
        <dbReference type="EMBL" id="KGQ13201.1"/>
    </source>
</evidence>
<reference evidence="5 6" key="1">
    <citation type="submission" date="2012-10" db="EMBL/GenBank/DDBJ databases">
        <title>Genome sequencing and analysis of entomopathogenic fungi Beauveria bassiana D1-5.</title>
        <authorList>
            <person name="Li Q."/>
            <person name="Wang L."/>
            <person name="Zhang Z."/>
            <person name="Wang Q."/>
            <person name="Ren J."/>
            <person name="Wang M."/>
            <person name="Xu W."/>
            <person name="Wang J."/>
            <person name="Lu Y."/>
            <person name="Du Q."/>
            <person name="Sun Z."/>
        </authorList>
    </citation>
    <scope>NUCLEOTIDE SEQUENCE [LARGE SCALE GENOMIC DNA]</scope>
    <source>
        <strain evidence="5 6">D1-5</strain>
    </source>
</reference>
<protein>
    <submittedName>
        <fullName evidence="5">Fatty acid metabolism regulator protein</fullName>
    </submittedName>
</protein>
<dbReference type="AlphaFoldDB" id="A0A0A2VZ99"/>
<dbReference type="PANTHER" id="PTHR30055">
    <property type="entry name" value="HTH-TYPE TRANSCRIPTIONAL REGULATOR RUTR"/>
    <property type="match status" value="1"/>
</dbReference>
<dbReference type="Gene3D" id="1.10.357.10">
    <property type="entry name" value="Tetracycline Repressor, domain 2"/>
    <property type="match status" value="1"/>
</dbReference>
<name>A0A0A2VZ99_BEABA</name>
<dbReference type="InterPro" id="IPR009057">
    <property type="entry name" value="Homeodomain-like_sf"/>
</dbReference>
<evidence type="ECO:0000313" key="6">
    <source>
        <dbReference type="Proteomes" id="UP000030106"/>
    </source>
</evidence>
<dbReference type="GO" id="GO:0000976">
    <property type="term" value="F:transcription cis-regulatory region binding"/>
    <property type="evidence" value="ECO:0007669"/>
    <property type="project" value="TreeGrafter"/>
</dbReference>
<dbReference type="PANTHER" id="PTHR30055:SF234">
    <property type="entry name" value="HTH-TYPE TRANSCRIPTIONAL REGULATOR BETI"/>
    <property type="match status" value="1"/>
</dbReference>
<keyword evidence="3" id="KW-0804">Transcription</keyword>
<dbReference type="SUPFAM" id="SSF46689">
    <property type="entry name" value="Homeodomain-like"/>
    <property type="match status" value="1"/>
</dbReference>
<keyword evidence="2" id="KW-0238">DNA-binding</keyword>
<dbReference type="InterPro" id="IPR050109">
    <property type="entry name" value="HTH-type_TetR-like_transc_reg"/>
</dbReference>
<accession>A0A0A2VZ99</accession>
<dbReference type="InterPro" id="IPR041478">
    <property type="entry name" value="TetR_C_27"/>
</dbReference>
<dbReference type="InterPro" id="IPR001647">
    <property type="entry name" value="HTH_TetR"/>
</dbReference>
<gene>
    <name evidence="5" type="ORF">BBAD15_g1020</name>
</gene>
<dbReference type="PROSITE" id="PS50977">
    <property type="entry name" value="HTH_TETR_2"/>
    <property type="match status" value="1"/>
</dbReference>
<evidence type="ECO:0000256" key="1">
    <source>
        <dbReference type="ARBA" id="ARBA00023015"/>
    </source>
</evidence>
<comment type="caution">
    <text evidence="5">The sequence shown here is derived from an EMBL/GenBank/DDBJ whole genome shotgun (WGS) entry which is preliminary data.</text>
</comment>
<dbReference type="Pfam" id="PF00440">
    <property type="entry name" value="TetR_N"/>
    <property type="match status" value="1"/>
</dbReference>
<keyword evidence="1" id="KW-0805">Transcription regulation</keyword>
<dbReference type="GO" id="GO:0003700">
    <property type="term" value="F:DNA-binding transcription factor activity"/>
    <property type="evidence" value="ECO:0007669"/>
    <property type="project" value="TreeGrafter"/>
</dbReference>
<sequence>MSETHVQGGETRGPAEHSVREQIIEAATEFFGHYGFEKTTVSDLAKAIGYSKAYIYKFFKSKQEIGEVICDNRLTMMMEIVSQSVTDASGASAKLRAMFSALIAAGSDLFFYDRKLHDIAIVSCLENWPSAERYKLQLREVLTAIIHEGRQSGEFERRSPMDDTVNAVFLVMLPFISPVQLQYNLELAKQAEQLLPALILKSLMP</sequence>
<dbReference type="Pfam" id="PF17935">
    <property type="entry name" value="TetR_C_27"/>
    <property type="match status" value="1"/>
</dbReference>
<dbReference type="EMBL" id="ANFO01000051">
    <property type="protein sequence ID" value="KGQ13201.1"/>
    <property type="molecule type" value="Genomic_DNA"/>
</dbReference>
<dbReference type="HOGENOM" id="CLU_069356_7_0_1"/>
<feature type="domain" description="HTH tetR-type" evidence="4">
    <location>
        <begin position="17"/>
        <end position="77"/>
    </location>
</feature>
<dbReference type="PRINTS" id="PR00455">
    <property type="entry name" value="HTHTETR"/>
</dbReference>
<evidence type="ECO:0000256" key="3">
    <source>
        <dbReference type="ARBA" id="ARBA00023163"/>
    </source>
</evidence>
<evidence type="ECO:0000259" key="4">
    <source>
        <dbReference type="PROSITE" id="PS50977"/>
    </source>
</evidence>
<proteinExistence type="predicted"/>
<evidence type="ECO:0000256" key="2">
    <source>
        <dbReference type="ARBA" id="ARBA00023125"/>
    </source>
</evidence>